<dbReference type="EMBL" id="HG994594">
    <property type="protein sequence ID" value="CAF2859093.1"/>
    <property type="molecule type" value="Genomic_DNA"/>
</dbReference>
<dbReference type="Gene3D" id="2.130.10.10">
    <property type="entry name" value="YVTN repeat-like/Quinoprotein amine dehydrogenase"/>
    <property type="match status" value="1"/>
</dbReference>
<dbReference type="PANTHER" id="PTHR10253">
    <property type="entry name" value="POLYCOMB PROTEIN"/>
    <property type="match status" value="1"/>
</dbReference>
<keyword evidence="4" id="KW-0804">Transcription</keyword>
<gene>
    <name evidence="6" type="ORF">LSAA_5885</name>
</gene>
<keyword evidence="7" id="KW-1185">Reference proteome</keyword>
<dbReference type="AlphaFoldDB" id="A0A7R8CLK6"/>
<evidence type="ECO:0000256" key="1">
    <source>
        <dbReference type="ARBA" id="ARBA00022574"/>
    </source>
</evidence>
<dbReference type="Proteomes" id="UP000675881">
    <property type="component" value="Chromosome 15"/>
</dbReference>
<sequence>MTLNSGARGEASDSDDTDDSLDSGPLTRKRGAALASNGSMSRKRPKEVQEDHQQPIFGVAMNHHLDDPRVFATVGNNRVTVYEALSNGDVKLLQSYADPDADENFYSVAWSYDPSDGKPLL</sequence>
<dbReference type="SUPFAM" id="SSF50978">
    <property type="entry name" value="WD40 repeat-like"/>
    <property type="match status" value="1"/>
</dbReference>
<dbReference type="InterPro" id="IPR051243">
    <property type="entry name" value="PcG_WD-repeat"/>
</dbReference>
<feature type="region of interest" description="Disordered" evidence="5">
    <location>
        <begin position="1"/>
        <end position="53"/>
    </location>
</feature>
<name>A0A7R8CLK6_LEPSM</name>
<keyword evidence="1" id="KW-0853">WD repeat</keyword>
<evidence type="ECO:0000313" key="7">
    <source>
        <dbReference type="Proteomes" id="UP000675881"/>
    </source>
</evidence>
<dbReference type="InterPro" id="IPR015943">
    <property type="entry name" value="WD40/YVTN_repeat-like_dom_sf"/>
</dbReference>
<dbReference type="OrthoDB" id="7318948at2759"/>
<reference evidence="6" key="1">
    <citation type="submission" date="2021-02" db="EMBL/GenBank/DDBJ databases">
        <authorList>
            <person name="Bekaert M."/>
        </authorList>
    </citation>
    <scope>NUCLEOTIDE SEQUENCE</scope>
    <source>
        <strain evidence="6">IoA-00</strain>
    </source>
</reference>
<dbReference type="InterPro" id="IPR036322">
    <property type="entry name" value="WD40_repeat_dom_sf"/>
</dbReference>
<keyword evidence="3" id="KW-0805">Transcription regulation</keyword>
<evidence type="ECO:0000313" key="6">
    <source>
        <dbReference type="EMBL" id="CAF2859093.1"/>
    </source>
</evidence>
<evidence type="ECO:0000256" key="5">
    <source>
        <dbReference type="SAM" id="MobiDB-lite"/>
    </source>
</evidence>
<protein>
    <submittedName>
        <fullName evidence="6">EED</fullName>
    </submittedName>
</protein>
<evidence type="ECO:0000256" key="3">
    <source>
        <dbReference type="ARBA" id="ARBA00023015"/>
    </source>
</evidence>
<accession>A0A7R8CLK6</accession>
<proteinExistence type="predicted"/>
<feature type="compositionally biased region" description="Acidic residues" evidence="5">
    <location>
        <begin position="12"/>
        <end position="21"/>
    </location>
</feature>
<evidence type="ECO:0000256" key="2">
    <source>
        <dbReference type="ARBA" id="ARBA00022737"/>
    </source>
</evidence>
<keyword evidence="2" id="KW-0677">Repeat</keyword>
<organism evidence="6 7">
    <name type="scientific">Lepeophtheirus salmonis</name>
    <name type="common">Salmon louse</name>
    <name type="synonym">Caligus salmonis</name>
    <dbReference type="NCBI Taxonomy" id="72036"/>
    <lineage>
        <taxon>Eukaryota</taxon>
        <taxon>Metazoa</taxon>
        <taxon>Ecdysozoa</taxon>
        <taxon>Arthropoda</taxon>
        <taxon>Crustacea</taxon>
        <taxon>Multicrustacea</taxon>
        <taxon>Hexanauplia</taxon>
        <taxon>Copepoda</taxon>
        <taxon>Siphonostomatoida</taxon>
        <taxon>Caligidae</taxon>
        <taxon>Lepeophtheirus</taxon>
    </lineage>
</organism>
<evidence type="ECO:0000256" key="4">
    <source>
        <dbReference type="ARBA" id="ARBA00023163"/>
    </source>
</evidence>